<dbReference type="OrthoDB" id="9807547at2"/>
<comment type="caution">
    <text evidence="2">The sequence shown here is derived from an EMBL/GenBank/DDBJ whole genome shotgun (WGS) entry which is preliminary data.</text>
</comment>
<proteinExistence type="predicted"/>
<dbReference type="RefSeq" id="WP_109765809.1">
    <property type="nucleotide sequence ID" value="NZ_CP159474.1"/>
</dbReference>
<dbReference type="PROSITE" id="PS50042">
    <property type="entry name" value="CNMP_BINDING_3"/>
    <property type="match status" value="1"/>
</dbReference>
<dbReference type="InterPro" id="IPR014710">
    <property type="entry name" value="RmlC-like_jellyroll"/>
</dbReference>
<dbReference type="SMART" id="SM00100">
    <property type="entry name" value="cNMP"/>
    <property type="match status" value="1"/>
</dbReference>
<sequence length="155" mass="17169">MTLNDDIRALSAAGLFQQLTAEQLRLLAFGAERLQFRAGRRLYRQGDRADCGFVIVSGAVTLSRSAPDGGKPVQSAGPGSVLGQLALITETQWMTDAQADTETEVLRISRALFRRMLAEYPETAMAIHRQLSDDLQQLIKDIEVAERRLRQAPEL</sequence>
<dbReference type="GO" id="GO:0005829">
    <property type="term" value="C:cytosol"/>
    <property type="evidence" value="ECO:0007669"/>
    <property type="project" value="TreeGrafter"/>
</dbReference>
<evidence type="ECO:0000313" key="3">
    <source>
        <dbReference type="Proteomes" id="UP000246132"/>
    </source>
</evidence>
<dbReference type="Gene3D" id="2.60.120.10">
    <property type="entry name" value="Jelly Rolls"/>
    <property type="match status" value="1"/>
</dbReference>
<protein>
    <submittedName>
        <fullName evidence="2">Cyclic nucleotide-binding domain-containing protein</fullName>
    </submittedName>
</protein>
<dbReference type="GO" id="GO:0003700">
    <property type="term" value="F:DNA-binding transcription factor activity"/>
    <property type="evidence" value="ECO:0007669"/>
    <property type="project" value="TreeGrafter"/>
</dbReference>
<evidence type="ECO:0000313" key="2">
    <source>
        <dbReference type="EMBL" id="RKF07930.1"/>
    </source>
</evidence>
<keyword evidence="3" id="KW-1185">Reference proteome</keyword>
<dbReference type="PANTHER" id="PTHR24567">
    <property type="entry name" value="CRP FAMILY TRANSCRIPTIONAL REGULATORY PROTEIN"/>
    <property type="match status" value="1"/>
</dbReference>
<dbReference type="Proteomes" id="UP000246132">
    <property type="component" value="Unassembled WGS sequence"/>
</dbReference>
<organism evidence="2 3">
    <name type="scientific">Oceaniradius stylonematis</name>
    <dbReference type="NCBI Taxonomy" id="2184161"/>
    <lineage>
        <taxon>Bacteria</taxon>
        <taxon>Pseudomonadati</taxon>
        <taxon>Pseudomonadota</taxon>
        <taxon>Alphaproteobacteria</taxon>
        <taxon>Hyphomicrobiales</taxon>
        <taxon>Ahrensiaceae</taxon>
        <taxon>Oceaniradius</taxon>
    </lineage>
</organism>
<dbReference type="EMBL" id="QFWV02000004">
    <property type="protein sequence ID" value="RKF07930.1"/>
    <property type="molecule type" value="Genomic_DNA"/>
</dbReference>
<feature type="domain" description="Cyclic nucleotide-binding" evidence="1">
    <location>
        <begin position="15"/>
        <end position="134"/>
    </location>
</feature>
<evidence type="ECO:0000259" key="1">
    <source>
        <dbReference type="PROSITE" id="PS50042"/>
    </source>
</evidence>
<dbReference type="InterPro" id="IPR018490">
    <property type="entry name" value="cNMP-bd_dom_sf"/>
</dbReference>
<dbReference type="AlphaFoldDB" id="A0A3A8AJT6"/>
<dbReference type="CDD" id="cd00038">
    <property type="entry name" value="CAP_ED"/>
    <property type="match status" value="1"/>
</dbReference>
<gene>
    <name evidence="2" type="ORF">DEM25_006805</name>
</gene>
<dbReference type="SUPFAM" id="SSF51206">
    <property type="entry name" value="cAMP-binding domain-like"/>
    <property type="match status" value="1"/>
</dbReference>
<name>A0A3A8AJT6_9HYPH</name>
<dbReference type="PANTHER" id="PTHR24567:SF68">
    <property type="entry name" value="DNA-BINDING TRANSCRIPTIONAL DUAL REGULATOR CRP"/>
    <property type="match status" value="1"/>
</dbReference>
<dbReference type="Pfam" id="PF00027">
    <property type="entry name" value="cNMP_binding"/>
    <property type="match status" value="1"/>
</dbReference>
<accession>A0A3A8AJT6</accession>
<reference evidence="2 3" key="1">
    <citation type="journal article" date="2018" name="Int. J. Syst. Bacteriol.">
        <title>Oceaniradius stylonemae gen. nov., sp. nov., isolated from a red alga, Stylonema cornu-cervi.</title>
        <authorList>
            <person name="Jeong S."/>
        </authorList>
    </citation>
    <scope>NUCLEOTIDE SEQUENCE [LARGE SCALE GENOMIC DNA]</scope>
    <source>
        <strain evidence="2 3">StC1</strain>
    </source>
</reference>
<dbReference type="InterPro" id="IPR050397">
    <property type="entry name" value="Env_Response_Regulators"/>
</dbReference>
<dbReference type="InterPro" id="IPR000595">
    <property type="entry name" value="cNMP-bd_dom"/>
</dbReference>